<reference evidence="1" key="1">
    <citation type="submission" date="2021-01" db="EMBL/GenBank/DDBJ databases">
        <title>Complete genome sequence of Clostridiales bacterium R-7.</title>
        <authorList>
            <person name="Mahoney-Kurpe S.C."/>
            <person name="Palevich N."/>
            <person name="Koike S."/>
            <person name="Moon C.D."/>
            <person name="Attwood G.T."/>
        </authorList>
    </citation>
    <scope>NUCLEOTIDE SEQUENCE</scope>
    <source>
        <strain evidence="1">R-7</strain>
    </source>
</reference>
<keyword evidence="1" id="KW-0689">Ribosomal protein</keyword>
<organism evidence="1 2">
    <name type="scientific">Aristaeella hokkaidonensis</name>
    <dbReference type="NCBI Taxonomy" id="3046382"/>
    <lineage>
        <taxon>Bacteria</taxon>
        <taxon>Bacillati</taxon>
        <taxon>Bacillota</taxon>
        <taxon>Clostridia</taxon>
        <taxon>Eubacteriales</taxon>
        <taxon>Aristaeellaceae</taxon>
        <taxon>Aristaeella</taxon>
    </lineage>
</organism>
<evidence type="ECO:0000313" key="1">
    <source>
        <dbReference type="EMBL" id="QUC65885.1"/>
    </source>
</evidence>
<sequence>MFKKRDRNEIRVIRHARVRKKISGTPEAPRLSVYRSNKHIQAQIIDDTKGITLVSASTMDPALKGQLDEVDKKGAAKLVGKLIAERAVEAGIKTVVFDRGGYMYTGRVAAVADGAREAGLEF</sequence>
<dbReference type="Proteomes" id="UP000682782">
    <property type="component" value="Chromosome"/>
</dbReference>
<keyword evidence="1" id="KW-0687">Ribonucleoprotein</keyword>
<dbReference type="EMBL" id="CP068393">
    <property type="protein sequence ID" value="QUC65885.1"/>
    <property type="molecule type" value="Genomic_DNA"/>
</dbReference>
<proteinExistence type="predicted"/>
<keyword evidence="2" id="KW-1185">Reference proteome</keyword>
<name>A0AC61MUG1_9FIRM</name>
<accession>A0AC61MUG1</accession>
<evidence type="ECO:0000313" key="2">
    <source>
        <dbReference type="Proteomes" id="UP000682782"/>
    </source>
</evidence>
<gene>
    <name evidence="1" type="primary">rplR</name>
    <name evidence="1" type="ORF">JYE49_08310</name>
</gene>
<protein>
    <submittedName>
        <fullName evidence="1">50S ribosomal protein L18</fullName>
    </submittedName>
</protein>